<evidence type="ECO:0000313" key="6">
    <source>
        <dbReference type="Proteomes" id="UP000240621"/>
    </source>
</evidence>
<feature type="domain" description="LysM" evidence="3">
    <location>
        <begin position="409"/>
        <end position="452"/>
    </location>
</feature>
<dbReference type="AlphaFoldDB" id="A0A2P8CK32"/>
<feature type="domain" description="LysM" evidence="3">
    <location>
        <begin position="495"/>
        <end position="540"/>
    </location>
</feature>
<dbReference type="SUPFAM" id="SSF54106">
    <property type="entry name" value="LysM domain"/>
    <property type="match status" value="2"/>
</dbReference>
<comment type="caution">
    <text evidence="5">The sequence shown here is derived from an EMBL/GenBank/DDBJ whole genome shotgun (WGS) entry which is preliminary data.</text>
</comment>
<feature type="chain" id="PRO_5015175484" evidence="2">
    <location>
        <begin position="25"/>
        <end position="544"/>
    </location>
</feature>
<gene>
    <name evidence="5" type="ORF">CLV93_101284</name>
    <name evidence="4" type="ORF">JCM18694_01960</name>
</gene>
<dbReference type="PROSITE" id="PS51782">
    <property type="entry name" value="LYSM"/>
    <property type="match status" value="2"/>
</dbReference>
<reference evidence="4 7" key="2">
    <citation type="submission" date="2019-10" db="EMBL/GenBank/DDBJ databases">
        <title>Prolixibacter strains distinguished by the presence of nitrate reductase genes were adept at nitrate-dependent anaerobic corrosion of metallic iron and carbon steel.</title>
        <authorList>
            <person name="Iino T."/>
            <person name="Shono N."/>
            <person name="Ito K."/>
            <person name="Nakamura R."/>
            <person name="Sueoka K."/>
            <person name="Harayama S."/>
            <person name="Ohkuma M."/>
        </authorList>
    </citation>
    <scope>NUCLEOTIDE SEQUENCE [LARGE SCALE GENOMIC DNA]</scope>
    <source>
        <strain evidence="4 7">MIC1-1</strain>
    </source>
</reference>
<evidence type="ECO:0000256" key="2">
    <source>
        <dbReference type="SAM" id="SignalP"/>
    </source>
</evidence>
<dbReference type="Proteomes" id="UP000396862">
    <property type="component" value="Unassembled WGS sequence"/>
</dbReference>
<dbReference type="CDD" id="cd00118">
    <property type="entry name" value="LysM"/>
    <property type="match status" value="2"/>
</dbReference>
<name>A0A2P8CK32_9BACT</name>
<keyword evidence="7" id="KW-1185">Reference proteome</keyword>
<sequence>MMGKWKKITLLVAFAGLIPATLVAKDDSKTSRDYDLKKARFIAVTKLDTVDNGYDKTYTLPNEDLSELEAQKLDSMVNTWYVQNAFEFDSLSYNTLPDSLKKALPDSVYINRLQDINSYIDLSFNNTVKNFITLYTIKRRDQVKVMLGLANYYFPIFEQILDKYNLPLELKYMAIIESALNPRAFSRAGACGLWQFMYGTGKMLGLEINSFVDERRDPVKSTEAAAKYLQDLYNIYGDWHLVIAAYNCGPGNVNKAIRRSGGARNYWKIYYHLPRETRGYVPAFIAAAYVMNYAKEHHLAPTQPSFDIVTDTIQVHNYLNFQQVSAVLNIPVEELRDLNPQYRRDIIPATAKKAYTLKIPANKTSDFIDKESFVFAYNRDKFFPNNKIVVPSHHYSYFTPGDVAGKDKVYYTVKRGDNVGFIAEWFHVRASQVRYWNNIHRNLIRVGQKLVIYVPKGKGAHYKQYNSMTFAQKQSGKVPGNRAVQSTVDVDGPYTIYTVRRGDNLWTIARKYPGVSNFDIMKMNGIKDAKSLKPGQRIKIPTNA</sequence>
<proteinExistence type="inferred from homology"/>
<dbReference type="Pfam" id="PF01464">
    <property type="entry name" value="SLT"/>
    <property type="match status" value="1"/>
</dbReference>
<evidence type="ECO:0000256" key="1">
    <source>
        <dbReference type="ARBA" id="ARBA00007734"/>
    </source>
</evidence>
<protein>
    <submittedName>
        <fullName evidence="5">Membrane-bound lytic murein transglycosylase D</fullName>
    </submittedName>
</protein>
<dbReference type="InterPro" id="IPR023346">
    <property type="entry name" value="Lysozyme-like_dom_sf"/>
</dbReference>
<dbReference type="OrthoDB" id="9815002at2"/>
<reference evidence="5 6" key="1">
    <citation type="submission" date="2018-03" db="EMBL/GenBank/DDBJ databases">
        <title>Genomic Encyclopedia of Archaeal and Bacterial Type Strains, Phase II (KMG-II): from individual species to whole genera.</title>
        <authorList>
            <person name="Goeker M."/>
        </authorList>
    </citation>
    <scope>NUCLEOTIDE SEQUENCE [LARGE SCALE GENOMIC DNA]</scope>
    <source>
        <strain evidence="5 6">DSM 27267</strain>
    </source>
</reference>
<dbReference type="InterPro" id="IPR008258">
    <property type="entry name" value="Transglycosylase_SLT_dom_1"/>
</dbReference>
<dbReference type="GO" id="GO:0016020">
    <property type="term" value="C:membrane"/>
    <property type="evidence" value="ECO:0007669"/>
    <property type="project" value="InterPro"/>
</dbReference>
<evidence type="ECO:0000313" key="5">
    <source>
        <dbReference type="EMBL" id="PSK85330.1"/>
    </source>
</evidence>
<dbReference type="RefSeq" id="WP_106540382.1">
    <property type="nucleotide sequence ID" value="NZ_BLAU01000001.1"/>
</dbReference>
<organism evidence="5 6">
    <name type="scientific">Prolixibacter denitrificans</name>
    <dbReference type="NCBI Taxonomy" id="1541063"/>
    <lineage>
        <taxon>Bacteria</taxon>
        <taxon>Pseudomonadati</taxon>
        <taxon>Bacteroidota</taxon>
        <taxon>Bacteroidia</taxon>
        <taxon>Marinilabiliales</taxon>
        <taxon>Prolixibacteraceae</taxon>
        <taxon>Prolixibacter</taxon>
    </lineage>
</organism>
<dbReference type="GO" id="GO:0000270">
    <property type="term" value="P:peptidoglycan metabolic process"/>
    <property type="evidence" value="ECO:0007669"/>
    <property type="project" value="InterPro"/>
</dbReference>
<dbReference type="Gene3D" id="3.10.350.10">
    <property type="entry name" value="LysM domain"/>
    <property type="match status" value="2"/>
</dbReference>
<dbReference type="Pfam" id="PF01476">
    <property type="entry name" value="LysM"/>
    <property type="match status" value="2"/>
</dbReference>
<dbReference type="PANTHER" id="PTHR37423">
    <property type="entry name" value="SOLUBLE LYTIC MUREIN TRANSGLYCOSYLASE-RELATED"/>
    <property type="match status" value="1"/>
</dbReference>
<dbReference type="InterPro" id="IPR000189">
    <property type="entry name" value="Transglyc_AS"/>
</dbReference>
<dbReference type="PANTHER" id="PTHR37423:SF2">
    <property type="entry name" value="MEMBRANE-BOUND LYTIC MUREIN TRANSGLYCOSYLASE C"/>
    <property type="match status" value="1"/>
</dbReference>
<dbReference type="EMBL" id="BLAU01000001">
    <property type="protein sequence ID" value="GET19950.1"/>
    <property type="molecule type" value="Genomic_DNA"/>
</dbReference>
<dbReference type="GO" id="GO:0008933">
    <property type="term" value="F:peptidoglycan lytic transglycosylase activity"/>
    <property type="evidence" value="ECO:0007669"/>
    <property type="project" value="InterPro"/>
</dbReference>
<evidence type="ECO:0000313" key="7">
    <source>
        <dbReference type="Proteomes" id="UP000396862"/>
    </source>
</evidence>
<comment type="similarity">
    <text evidence="1">Belongs to the transglycosylase Slt family.</text>
</comment>
<dbReference type="EMBL" id="PYGC01000001">
    <property type="protein sequence ID" value="PSK85330.1"/>
    <property type="molecule type" value="Genomic_DNA"/>
</dbReference>
<dbReference type="InterPro" id="IPR036779">
    <property type="entry name" value="LysM_dom_sf"/>
</dbReference>
<dbReference type="PROSITE" id="PS00922">
    <property type="entry name" value="TRANSGLYCOSYLASE"/>
    <property type="match status" value="1"/>
</dbReference>
<dbReference type="InterPro" id="IPR018392">
    <property type="entry name" value="LysM"/>
</dbReference>
<dbReference type="SUPFAM" id="SSF53955">
    <property type="entry name" value="Lysozyme-like"/>
    <property type="match status" value="1"/>
</dbReference>
<dbReference type="CDD" id="cd16894">
    <property type="entry name" value="MltD-like"/>
    <property type="match status" value="1"/>
</dbReference>
<keyword evidence="2" id="KW-0732">Signal</keyword>
<dbReference type="Proteomes" id="UP000240621">
    <property type="component" value="Unassembled WGS sequence"/>
</dbReference>
<evidence type="ECO:0000259" key="3">
    <source>
        <dbReference type="PROSITE" id="PS51782"/>
    </source>
</evidence>
<evidence type="ECO:0000313" key="4">
    <source>
        <dbReference type="EMBL" id="GET19950.1"/>
    </source>
</evidence>
<dbReference type="Gene3D" id="1.10.530.10">
    <property type="match status" value="1"/>
</dbReference>
<dbReference type="SMART" id="SM00257">
    <property type="entry name" value="LysM"/>
    <property type="match status" value="2"/>
</dbReference>
<accession>A0A2P8CK32</accession>
<feature type="signal peptide" evidence="2">
    <location>
        <begin position="1"/>
        <end position="24"/>
    </location>
</feature>